<dbReference type="PANTHER" id="PTHR10283">
    <property type="entry name" value="SOLUTE CARRIER FAMILY 13 MEMBER"/>
    <property type="match status" value="1"/>
</dbReference>
<evidence type="ECO:0000256" key="4">
    <source>
        <dbReference type="ARBA" id="ARBA00022989"/>
    </source>
</evidence>
<organism evidence="8 9">
    <name type="scientific">Burkholderia gladioli</name>
    <name type="common">Pseudomonas marginata</name>
    <name type="synonym">Phytomonas marginata</name>
    <dbReference type="NCBI Taxonomy" id="28095"/>
    <lineage>
        <taxon>Bacteria</taxon>
        <taxon>Pseudomonadati</taxon>
        <taxon>Pseudomonadota</taxon>
        <taxon>Betaproteobacteria</taxon>
        <taxon>Burkholderiales</taxon>
        <taxon>Burkholderiaceae</taxon>
        <taxon>Burkholderia</taxon>
    </lineage>
</organism>
<feature type="transmembrane region" description="Helical" evidence="6">
    <location>
        <begin position="285"/>
        <end position="306"/>
    </location>
</feature>
<comment type="subcellular location">
    <subcellularLocation>
        <location evidence="1">Membrane</location>
        <topology evidence="1">Multi-pass membrane protein</topology>
    </subcellularLocation>
</comment>
<evidence type="ECO:0000256" key="5">
    <source>
        <dbReference type="ARBA" id="ARBA00023136"/>
    </source>
</evidence>
<feature type="transmembrane region" description="Helical" evidence="6">
    <location>
        <begin position="353"/>
        <end position="371"/>
    </location>
</feature>
<keyword evidence="4 6" id="KW-1133">Transmembrane helix</keyword>
<evidence type="ECO:0000313" key="9">
    <source>
        <dbReference type="Proteomes" id="UP000220629"/>
    </source>
</evidence>
<evidence type="ECO:0000259" key="7">
    <source>
        <dbReference type="Pfam" id="PF03600"/>
    </source>
</evidence>
<feature type="transmembrane region" description="Helical" evidence="6">
    <location>
        <begin position="82"/>
        <end position="104"/>
    </location>
</feature>
<evidence type="ECO:0000313" key="8">
    <source>
        <dbReference type="EMBL" id="PEH41509.1"/>
    </source>
</evidence>
<feature type="transmembrane region" description="Helical" evidence="6">
    <location>
        <begin position="124"/>
        <end position="144"/>
    </location>
</feature>
<dbReference type="RefSeq" id="WP_096752426.1">
    <property type="nucleotide sequence ID" value="NZ_CADEPO010000019.1"/>
</dbReference>
<evidence type="ECO:0000256" key="6">
    <source>
        <dbReference type="SAM" id="Phobius"/>
    </source>
</evidence>
<feature type="transmembrane region" description="Helical" evidence="6">
    <location>
        <begin position="150"/>
        <end position="168"/>
    </location>
</feature>
<feature type="transmembrane region" description="Helical" evidence="6">
    <location>
        <begin position="430"/>
        <end position="453"/>
    </location>
</feature>
<gene>
    <name evidence="8" type="ORF">CRM94_04675</name>
</gene>
<feature type="transmembrane region" description="Helical" evidence="6">
    <location>
        <begin position="43"/>
        <end position="70"/>
    </location>
</feature>
<keyword evidence="3 6" id="KW-0812">Transmembrane</keyword>
<feature type="domain" description="Citrate transporter-like" evidence="7">
    <location>
        <begin position="50"/>
        <end position="401"/>
    </location>
</feature>
<keyword evidence="5 6" id="KW-0472">Membrane</keyword>
<proteinExistence type="predicted"/>
<keyword evidence="2" id="KW-0813">Transport</keyword>
<comment type="caution">
    <text evidence="8">The sequence shown here is derived from an EMBL/GenBank/DDBJ whole genome shotgun (WGS) entry which is preliminary data.</text>
</comment>
<accession>A0A2A7SDL5</accession>
<dbReference type="GO" id="GO:0005886">
    <property type="term" value="C:plasma membrane"/>
    <property type="evidence" value="ECO:0007669"/>
    <property type="project" value="TreeGrafter"/>
</dbReference>
<reference evidence="9" key="1">
    <citation type="submission" date="2017-09" db="EMBL/GenBank/DDBJ databases">
        <title>FDA dAtabase for Regulatory Grade micrObial Sequences (FDA-ARGOS): Supporting development and validation of Infectious Disease Dx tests.</title>
        <authorList>
            <person name="Minogue T."/>
            <person name="Wolcott M."/>
            <person name="Wasieloski L."/>
            <person name="Aguilar W."/>
            <person name="Moore D."/>
            <person name="Tallon L."/>
            <person name="Sadzewicz L."/>
            <person name="Ott S."/>
            <person name="Zhao X."/>
            <person name="Nagaraj S."/>
            <person name="Vavikolanu K."/>
            <person name="Aluvathingal J."/>
            <person name="Nadendla S."/>
            <person name="Sichtig H."/>
        </authorList>
    </citation>
    <scope>NUCLEOTIDE SEQUENCE [LARGE SCALE GENOMIC DNA]</scope>
    <source>
        <strain evidence="9">FDAARGOS_390</strain>
    </source>
</reference>
<dbReference type="Proteomes" id="UP000220629">
    <property type="component" value="Unassembled WGS sequence"/>
</dbReference>
<feature type="transmembrane region" description="Helical" evidence="6">
    <location>
        <begin position="218"/>
        <end position="242"/>
    </location>
</feature>
<dbReference type="InterPro" id="IPR004680">
    <property type="entry name" value="Cit_transptr-like_dom"/>
</dbReference>
<evidence type="ECO:0000256" key="2">
    <source>
        <dbReference type="ARBA" id="ARBA00022448"/>
    </source>
</evidence>
<protein>
    <submittedName>
        <fullName evidence="8">Sodium:sulfate symporter</fullName>
    </submittedName>
</protein>
<name>A0A2A7SDL5_BURGA</name>
<evidence type="ECO:0000256" key="1">
    <source>
        <dbReference type="ARBA" id="ARBA00004141"/>
    </source>
</evidence>
<dbReference type="Pfam" id="PF03600">
    <property type="entry name" value="CitMHS"/>
    <property type="match status" value="1"/>
</dbReference>
<dbReference type="GO" id="GO:0022857">
    <property type="term" value="F:transmembrane transporter activity"/>
    <property type="evidence" value="ECO:0007669"/>
    <property type="project" value="UniProtKB-ARBA"/>
</dbReference>
<dbReference type="EMBL" id="PDDY01000001">
    <property type="protein sequence ID" value="PEH41509.1"/>
    <property type="molecule type" value="Genomic_DNA"/>
</dbReference>
<evidence type="ECO:0000256" key="3">
    <source>
        <dbReference type="ARBA" id="ARBA00022692"/>
    </source>
</evidence>
<feature type="transmembrane region" description="Helical" evidence="6">
    <location>
        <begin position="175"/>
        <end position="196"/>
    </location>
</feature>
<feature type="transmembrane region" description="Helical" evidence="6">
    <location>
        <begin position="318"/>
        <end position="337"/>
    </location>
</feature>
<sequence>MQARLATLNTGANIALALLAAGLGAIAMLAARGTLAPHDARIVAIVFACIVLWATNAIASLWISLLFFFLAATCTRVPAATIFSGFGSSAFWLVFSGAAIGFALKDSGLSARLGGALARRIGAAYPRALLAFAVLGFALSLVMPSTFGRIAILVPIALGYCEAVGLGPESNGRRGILLLVIVGAYELAAAVLPANLPNVIMAGILEQSHGLRLRFSDYLAWFFPAGAILRGAVLVLAAWRLFPDRIDTAGAAATPPAALSRREWHAMTLLAITLAGWFSDAWHHVAPGWIGLGFALVYFASSPADALERFTASLKMELLWFIAAIIGLTALVDQLGARLPGMAALDALRDSPMLAYAALSALSILLCFAVTSNAEPALYIPIASQALAQSVYLKAGLLAQVMGYATTVLPYQSPPIVFGIALATLERRAALRYCVVTAGLGVLCVIPFNALWWRWLGVL</sequence>
<feature type="transmembrane region" description="Helical" evidence="6">
    <location>
        <begin position="12"/>
        <end position="31"/>
    </location>
</feature>
<dbReference type="AlphaFoldDB" id="A0A2A7SDL5"/>